<dbReference type="Proteomes" id="UP000027341">
    <property type="component" value="Unassembled WGS sequence"/>
</dbReference>
<feature type="domain" description="HTH araC/xylS-type" evidence="4">
    <location>
        <begin position="197"/>
        <end position="295"/>
    </location>
</feature>
<name>A0A066ZXL2_HYDMR</name>
<dbReference type="AlphaFoldDB" id="A0A066ZXL2"/>
<dbReference type="PROSITE" id="PS00041">
    <property type="entry name" value="HTH_ARAC_FAMILY_1"/>
    <property type="match status" value="1"/>
</dbReference>
<dbReference type="Pfam" id="PF12833">
    <property type="entry name" value="HTH_18"/>
    <property type="match status" value="1"/>
</dbReference>
<dbReference type="PROSITE" id="PS01124">
    <property type="entry name" value="HTH_ARAC_FAMILY_2"/>
    <property type="match status" value="1"/>
</dbReference>
<evidence type="ECO:0000256" key="2">
    <source>
        <dbReference type="ARBA" id="ARBA00023125"/>
    </source>
</evidence>
<dbReference type="EMBL" id="JMIU01000001">
    <property type="protein sequence ID" value="KDN95091.1"/>
    <property type="molecule type" value="Genomic_DNA"/>
</dbReference>
<dbReference type="PANTHER" id="PTHR43436">
    <property type="entry name" value="ARAC-FAMILY TRANSCRIPTIONAL REGULATOR"/>
    <property type="match status" value="1"/>
</dbReference>
<evidence type="ECO:0000259" key="4">
    <source>
        <dbReference type="PROSITE" id="PS01124"/>
    </source>
</evidence>
<dbReference type="InterPro" id="IPR018062">
    <property type="entry name" value="HTH_AraC-typ_CS"/>
</dbReference>
<dbReference type="InterPro" id="IPR009057">
    <property type="entry name" value="Homeodomain-like_sf"/>
</dbReference>
<dbReference type="Gene3D" id="1.10.10.60">
    <property type="entry name" value="Homeodomain-like"/>
    <property type="match status" value="2"/>
</dbReference>
<keyword evidence="1" id="KW-0805">Transcription regulation</keyword>
<dbReference type="SUPFAM" id="SSF46689">
    <property type="entry name" value="Homeodomain-like"/>
    <property type="match status" value="2"/>
</dbReference>
<comment type="caution">
    <text evidence="5">The sequence shown here is derived from an EMBL/GenBank/DDBJ whole genome shotgun (WGS) entry which is preliminary data.</text>
</comment>
<keyword evidence="3" id="KW-0804">Transcription</keyword>
<reference evidence="5 6" key="1">
    <citation type="submission" date="2014-04" db="EMBL/GenBank/DDBJ databases">
        <title>Draft genome sequence of Hydrogenovibrio marinus MH-110, a model organism for aerobic H2 metabolism.</title>
        <authorList>
            <person name="Cha H.J."/>
            <person name="Jo B.H."/>
            <person name="Hwang B.H."/>
        </authorList>
    </citation>
    <scope>NUCLEOTIDE SEQUENCE [LARGE SCALE GENOMIC DNA]</scope>
    <source>
        <strain evidence="5 6">MH-110</strain>
    </source>
</reference>
<evidence type="ECO:0000313" key="6">
    <source>
        <dbReference type="Proteomes" id="UP000027341"/>
    </source>
</evidence>
<dbReference type="InterPro" id="IPR009594">
    <property type="entry name" value="Tscrpt_reg_HTH_AraC_N"/>
</dbReference>
<accession>A0A066ZXL2</accession>
<evidence type="ECO:0000256" key="3">
    <source>
        <dbReference type="ARBA" id="ARBA00023163"/>
    </source>
</evidence>
<organism evidence="5 6">
    <name type="scientific">Hydrogenovibrio marinus</name>
    <dbReference type="NCBI Taxonomy" id="28885"/>
    <lineage>
        <taxon>Bacteria</taxon>
        <taxon>Pseudomonadati</taxon>
        <taxon>Pseudomonadota</taxon>
        <taxon>Gammaproteobacteria</taxon>
        <taxon>Thiotrichales</taxon>
        <taxon>Piscirickettsiaceae</taxon>
        <taxon>Hydrogenovibrio</taxon>
    </lineage>
</organism>
<dbReference type="GO" id="GO:0043565">
    <property type="term" value="F:sequence-specific DNA binding"/>
    <property type="evidence" value="ECO:0007669"/>
    <property type="project" value="InterPro"/>
</dbReference>
<dbReference type="SMART" id="SM00342">
    <property type="entry name" value="HTH_ARAC"/>
    <property type="match status" value="1"/>
</dbReference>
<proteinExistence type="predicted"/>
<dbReference type="RefSeq" id="WP_051622961.1">
    <property type="nucleotide sequence ID" value="NZ_AP020335.1"/>
</dbReference>
<dbReference type="InterPro" id="IPR018060">
    <property type="entry name" value="HTH_AraC"/>
</dbReference>
<dbReference type="PANTHER" id="PTHR43436:SF1">
    <property type="entry name" value="TRANSCRIPTIONAL REGULATORY PROTEIN"/>
    <property type="match status" value="1"/>
</dbReference>
<keyword evidence="2" id="KW-0238">DNA-binding</keyword>
<gene>
    <name evidence="5" type="ORF">EI16_01920</name>
</gene>
<keyword evidence="6" id="KW-1185">Reference proteome</keyword>
<protein>
    <recommendedName>
        <fullName evidence="4">HTH araC/xylS-type domain-containing protein</fullName>
    </recommendedName>
</protein>
<dbReference type="Pfam" id="PF06719">
    <property type="entry name" value="AraC_N"/>
    <property type="match status" value="1"/>
</dbReference>
<evidence type="ECO:0000256" key="1">
    <source>
        <dbReference type="ARBA" id="ARBA00023015"/>
    </source>
</evidence>
<dbReference type="GO" id="GO:0003700">
    <property type="term" value="F:DNA-binding transcription factor activity"/>
    <property type="evidence" value="ECO:0007669"/>
    <property type="project" value="InterPro"/>
</dbReference>
<dbReference type="STRING" id="28885.EI16_01920"/>
<sequence>MSTDQLTSSRQELIQYINSSFSGESFIQTSIKPLSFFFHENPTEMLSILYEPSLCVIVQGEKEVGVDDKLIRYSPNQYLLASIHTPAQVRITDASPEKPYMGFTITFSMEQIFEVLKDIETEEIQAVETRSGLYFGDLKPQLLDAVVRLVRTMDAVEDQKVLSPLFIKEILYFVMKEKGGDFIRQYIKDDHSTKRTVEAICLIKEHFSESLNVKELAEKVGMSESSLYSTFKKITSLSPLQFQKTLRLQEARQLLTIQKVPVNEAAFKVGYESPSQFSREYSRMYGKSPKADVKNEKTMV</sequence>
<evidence type="ECO:0000313" key="5">
    <source>
        <dbReference type="EMBL" id="KDN95091.1"/>
    </source>
</evidence>